<keyword evidence="6 8" id="KW-0472">Membrane</keyword>
<dbReference type="GO" id="GO:0015854">
    <property type="term" value="P:guanine transport"/>
    <property type="evidence" value="ECO:0007669"/>
    <property type="project" value="TreeGrafter"/>
</dbReference>
<dbReference type="EMBL" id="JAABOA010000641">
    <property type="protein sequence ID" value="KAF9583630.1"/>
    <property type="molecule type" value="Genomic_DNA"/>
</dbReference>
<comment type="similarity">
    <text evidence="2">Belongs to the nucleobase:cation symporter-2 (NCS2) (TC 2.A.40) family. Azg-like subfamily.</text>
</comment>
<comment type="caution">
    <text evidence="9">The sequence shown here is derived from an EMBL/GenBank/DDBJ whole genome shotgun (WGS) entry which is preliminary data.</text>
</comment>
<dbReference type="AlphaFoldDB" id="A0A9P6KGC6"/>
<feature type="transmembrane region" description="Helical" evidence="8">
    <location>
        <begin position="432"/>
        <end position="454"/>
    </location>
</feature>
<protein>
    <recommendedName>
        <fullName evidence="11">MFS transporter, AGZA family, xanthine/uracil permease</fullName>
    </recommendedName>
</protein>
<gene>
    <name evidence="9" type="ORF">BGW38_008996</name>
</gene>
<feature type="region of interest" description="Disordered" evidence="7">
    <location>
        <begin position="571"/>
        <end position="657"/>
    </location>
</feature>
<name>A0A9P6KGC6_9FUNG</name>
<evidence type="ECO:0000256" key="5">
    <source>
        <dbReference type="ARBA" id="ARBA00022989"/>
    </source>
</evidence>
<feature type="transmembrane region" description="Helical" evidence="8">
    <location>
        <begin position="271"/>
        <end position="288"/>
    </location>
</feature>
<feature type="transmembrane region" description="Helical" evidence="8">
    <location>
        <begin position="128"/>
        <end position="147"/>
    </location>
</feature>
<evidence type="ECO:0000256" key="3">
    <source>
        <dbReference type="ARBA" id="ARBA00022448"/>
    </source>
</evidence>
<evidence type="ECO:0000256" key="8">
    <source>
        <dbReference type="SAM" id="Phobius"/>
    </source>
</evidence>
<evidence type="ECO:0008006" key="11">
    <source>
        <dbReference type="Google" id="ProtNLM"/>
    </source>
</evidence>
<dbReference type="PANTHER" id="PTHR43337">
    <property type="entry name" value="XANTHINE/URACIL PERMEASE C887.17-RELATED"/>
    <property type="match status" value="1"/>
</dbReference>
<dbReference type="GO" id="GO:0015853">
    <property type="term" value="P:adenine transport"/>
    <property type="evidence" value="ECO:0007669"/>
    <property type="project" value="TreeGrafter"/>
</dbReference>
<feature type="transmembrane region" description="Helical" evidence="8">
    <location>
        <begin position="212"/>
        <end position="238"/>
    </location>
</feature>
<dbReference type="Proteomes" id="UP000780801">
    <property type="component" value="Unassembled WGS sequence"/>
</dbReference>
<evidence type="ECO:0000256" key="1">
    <source>
        <dbReference type="ARBA" id="ARBA00004127"/>
    </source>
</evidence>
<evidence type="ECO:0000256" key="7">
    <source>
        <dbReference type="SAM" id="MobiDB-lite"/>
    </source>
</evidence>
<evidence type="ECO:0000256" key="6">
    <source>
        <dbReference type="ARBA" id="ARBA00023136"/>
    </source>
</evidence>
<evidence type="ECO:0000313" key="10">
    <source>
        <dbReference type="Proteomes" id="UP000780801"/>
    </source>
</evidence>
<dbReference type="PANTHER" id="PTHR43337:SF1">
    <property type="entry name" value="XANTHINE_URACIL PERMEASE C887.17-RELATED"/>
    <property type="match status" value="1"/>
</dbReference>
<reference evidence="9" key="1">
    <citation type="journal article" date="2020" name="Fungal Divers.">
        <title>Resolving the Mortierellaceae phylogeny through synthesis of multi-gene phylogenetics and phylogenomics.</title>
        <authorList>
            <person name="Vandepol N."/>
            <person name="Liber J."/>
            <person name="Desiro A."/>
            <person name="Na H."/>
            <person name="Kennedy M."/>
            <person name="Barry K."/>
            <person name="Grigoriev I.V."/>
            <person name="Miller A.N."/>
            <person name="O'Donnell K."/>
            <person name="Stajich J.E."/>
            <person name="Bonito G."/>
        </authorList>
    </citation>
    <scope>NUCLEOTIDE SEQUENCE</scope>
    <source>
        <strain evidence="9">KOD1015</strain>
    </source>
</reference>
<keyword evidence="3" id="KW-0813">Transport</keyword>
<accession>A0A9P6KGC6</accession>
<proteinExistence type="inferred from homology"/>
<dbReference type="InterPro" id="IPR045018">
    <property type="entry name" value="Azg-like"/>
</dbReference>
<feature type="transmembrane region" description="Helical" evidence="8">
    <location>
        <begin position="353"/>
        <end position="376"/>
    </location>
</feature>
<keyword evidence="10" id="KW-1185">Reference proteome</keyword>
<dbReference type="InterPro" id="IPR006043">
    <property type="entry name" value="NCS2"/>
</dbReference>
<dbReference type="GO" id="GO:0005886">
    <property type="term" value="C:plasma membrane"/>
    <property type="evidence" value="ECO:0007669"/>
    <property type="project" value="TreeGrafter"/>
</dbReference>
<keyword evidence="4 8" id="KW-0812">Transmembrane</keyword>
<comment type="subcellular location">
    <subcellularLocation>
        <location evidence="1">Endomembrane system</location>
        <topology evidence="1">Multi-pass membrane protein</topology>
    </subcellularLocation>
</comment>
<dbReference type="OrthoDB" id="431212at2759"/>
<evidence type="ECO:0000256" key="4">
    <source>
        <dbReference type="ARBA" id="ARBA00022692"/>
    </source>
</evidence>
<evidence type="ECO:0000313" key="9">
    <source>
        <dbReference type="EMBL" id="KAF9583630.1"/>
    </source>
</evidence>
<feature type="transmembrane region" description="Helical" evidence="8">
    <location>
        <begin position="501"/>
        <end position="522"/>
    </location>
</feature>
<sequence>MTGLVARLNTAVACSPVGRWFMLEGSSHPRARANTKFSTELRAGFATFVTMAYIISVNSLIISDTGGTCVCDYDPTDPAKGGVAPQQQSMIGIAAGGGAPSASGMGRIAYCGSNHEYMTCVDVIKKDLIVATAAMAAIASTAIGLFSNLPLGMAPGMGINAYFTYTVVGKYGSGRISYQTALAAVFIEGLVFLVLSILGLRQWLARCIPRNIKVATGVGIGLYLCFIGMQSSAGIGLIRADPATLVSLGACAPEFVDASGACSSHRMESPTTWMGVLGLFLISILVMYKVKGAILIGILFVAVVSWFRGTPVTYFPYDAIGNARFDYFKQVVSFHTIQKTLAVMDFQLNTGEFWLTLITFLYVDILDTTGTMFSMAQFAGFMDPKTGDFEGSTPAFITDALCVSLGAVFGTSDVTAFVESGAGITEGGRTGITAITTGVCFFISLFFSPIFSAIPPWATGPALIFVGSLMTKSVTEINFNYIGDAIPAFLTLTMMPLTYNIAYGLLGGLLAAVVINGTVYIVEKLSRGRWVPPNKDEKDPVMSFRMGPQGEGVLPPWLVRLIRKITRRDPMETAEHGQTPQESFPAEKVADQNATPTTPSPTLSPSPAMTDSLHPLDRILPDTVPENEASNASGIEHATARRKSHHRASISSDRRDL</sequence>
<dbReference type="GO" id="GO:0005345">
    <property type="term" value="F:purine nucleobase transmembrane transporter activity"/>
    <property type="evidence" value="ECO:0007669"/>
    <property type="project" value="TreeGrafter"/>
</dbReference>
<keyword evidence="5 8" id="KW-1133">Transmembrane helix</keyword>
<dbReference type="GO" id="GO:0012505">
    <property type="term" value="C:endomembrane system"/>
    <property type="evidence" value="ECO:0007669"/>
    <property type="project" value="UniProtKB-SubCell"/>
</dbReference>
<evidence type="ECO:0000256" key="2">
    <source>
        <dbReference type="ARBA" id="ARBA00005697"/>
    </source>
</evidence>
<dbReference type="Pfam" id="PF00860">
    <property type="entry name" value="Xan_ur_permease"/>
    <property type="match status" value="1"/>
</dbReference>
<feature type="transmembrane region" description="Helical" evidence="8">
    <location>
        <begin position="176"/>
        <end position="200"/>
    </location>
</feature>
<organism evidence="9 10">
    <name type="scientific">Lunasporangiospora selenospora</name>
    <dbReference type="NCBI Taxonomy" id="979761"/>
    <lineage>
        <taxon>Eukaryota</taxon>
        <taxon>Fungi</taxon>
        <taxon>Fungi incertae sedis</taxon>
        <taxon>Mucoromycota</taxon>
        <taxon>Mortierellomycotina</taxon>
        <taxon>Mortierellomycetes</taxon>
        <taxon>Mortierellales</taxon>
        <taxon>Mortierellaceae</taxon>
        <taxon>Lunasporangiospora</taxon>
    </lineage>
</organism>